<dbReference type="GO" id="GO:0006351">
    <property type="term" value="P:DNA-templated transcription"/>
    <property type="evidence" value="ECO:0007669"/>
    <property type="project" value="TreeGrafter"/>
</dbReference>
<dbReference type="InterPro" id="IPR058163">
    <property type="entry name" value="LysR-type_TF_proteobact-type"/>
</dbReference>
<gene>
    <name evidence="6" type="ORF">SAMN05216588_13122</name>
</gene>
<dbReference type="PANTHER" id="PTHR30537:SF5">
    <property type="entry name" value="HTH-TYPE TRANSCRIPTIONAL ACTIVATOR TTDR-RELATED"/>
    <property type="match status" value="1"/>
</dbReference>
<keyword evidence="4" id="KW-0804">Transcription</keyword>
<feature type="domain" description="HTH lysR-type" evidence="5">
    <location>
        <begin position="1"/>
        <end position="59"/>
    </location>
</feature>
<dbReference type="STRING" id="29435.SAMN05216588_13122"/>
<dbReference type="GO" id="GO:0003700">
    <property type="term" value="F:DNA-binding transcription factor activity"/>
    <property type="evidence" value="ECO:0007669"/>
    <property type="project" value="InterPro"/>
</dbReference>
<dbReference type="InterPro" id="IPR036388">
    <property type="entry name" value="WH-like_DNA-bd_sf"/>
</dbReference>
<proteinExistence type="inferred from homology"/>
<dbReference type="PANTHER" id="PTHR30537">
    <property type="entry name" value="HTH-TYPE TRANSCRIPTIONAL REGULATOR"/>
    <property type="match status" value="1"/>
</dbReference>
<evidence type="ECO:0000256" key="2">
    <source>
        <dbReference type="ARBA" id="ARBA00023015"/>
    </source>
</evidence>
<dbReference type="GO" id="GO:0043565">
    <property type="term" value="F:sequence-specific DNA binding"/>
    <property type="evidence" value="ECO:0007669"/>
    <property type="project" value="TreeGrafter"/>
</dbReference>
<accession>A0A1G8PVC9</accession>
<dbReference type="Proteomes" id="UP000198606">
    <property type="component" value="Unassembled WGS sequence"/>
</dbReference>
<organism evidence="6 7">
    <name type="scientific">Phytopseudomonas flavescens</name>
    <dbReference type="NCBI Taxonomy" id="29435"/>
    <lineage>
        <taxon>Bacteria</taxon>
        <taxon>Pseudomonadati</taxon>
        <taxon>Pseudomonadota</taxon>
        <taxon>Gammaproteobacteria</taxon>
        <taxon>Pseudomonadales</taxon>
        <taxon>Pseudomonadaceae</taxon>
        <taxon>Phytopseudomonas</taxon>
    </lineage>
</organism>
<dbReference type="AlphaFoldDB" id="A0A1G8PVC9"/>
<sequence length="290" mass="32236">MDRLESMQVFVRVVDHGSLAGAASAHGISATMAGNHLRALEQRLGLQLLVRTTRRQRLTAFGEAYYGRCREILDLLDDTERQAESQRLEPAGPLRVSAPLSFGTYGLTPVLGDYLQRYPQVKLDLQLTDRVLDLVEEGVDVAIRIGSLADSSLVARPLQPYCMWCCAAPDYLQRHGTPVRLGELVGHQCLGMDARALLQWREQTGEAIGSLPRARLHIDSGAALHLAALQGLGIVLQPAFLLREDVEAGRLVRLFQGQELTRPLGLLYPQARWRSATLRSFVEFMLERFA</sequence>
<evidence type="ECO:0000313" key="6">
    <source>
        <dbReference type="EMBL" id="SDI96509.1"/>
    </source>
</evidence>
<dbReference type="InterPro" id="IPR036390">
    <property type="entry name" value="WH_DNA-bd_sf"/>
</dbReference>
<dbReference type="Gene3D" id="1.10.10.10">
    <property type="entry name" value="Winged helix-like DNA-binding domain superfamily/Winged helix DNA-binding domain"/>
    <property type="match status" value="1"/>
</dbReference>
<dbReference type="RefSeq" id="WP_084308747.1">
    <property type="nucleotide sequence ID" value="NZ_FNDG01000031.1"/>
</dbReference>
<evidence type="ECO:0000259" key="5">
    <source>
        <dbReference type="PROSITE" id="PS50931"/>
    </source>
</evidence>
<dbReference type="InterPro" id="IPR000847">
    <property type="entry name" value="LysR_HTH_N"/>
</dbReference>
<dbReference type="Pfam" id="PF00126">
    <property type="entry name" value="HTH_1"/>
    <property type="match status" value="1"/>
</dbReference>
<name>A0A1G8PVC9_9GAMM</name>
<evidence type="ECO:0000313" key="7">
    <source>
        <dbReference type="Proteomes" id="UP000198606"/>
    </source>
</evidence>
<evidence type="ECO:0000256" key="4">
    <source>
        <dbReference type="ARBA" id="ARBA00023163"/>
    </source>
</evidence>
<protein>
    <submittedName>
        <fullName evidence="6">DNA-binding transcriptional regulator, LysR family</fullName>
    </submittedName>
</protein>
<dbReference type="Pfam" id="PF03466">
    <property type="entry name" value="LysR_substrate"/>
    <property type="match status" value="1"/>
</dbReference>
<evidence type="ECO:0000256" key="1">
    <source>
        <dbReference type="ARBA" id="ARBA00009437"/>
    </source>
</evidence>
<dbReference type="PROSITE" id="PS50931">
    <property type="entry name" value="HTH_LYSR"/>
    <property type="match status" value="1"/>
</dbReference>
<dbReference type="EMBL" id="FNDG01000031">
    <property type="protein sequence ID" value="SDI96509.1"/>
    <property type="molecule type" value="Genomic_DNA"/>
</dbReference>
<dbReference type="Gene3D" id="3.40.190.290">
    <property type="match status" value="1"/>
</dbReference>
<keyword evidence="2" id="KW-0805">Transcription regulation</keyword>
<reference evidence="6 7" key="1">
    <citation type="submission" date="2016-10" db="EMBL/GenBank/DDBJ databases">
        <authorList>
            <person name="de Groot N.N."/>
        </authorList>
    </citation>
    <scope>NUCLEOTIDE SEQUENCE [LARGE SCALE GENOMIC DNA]</scope>
    <source>
        <strain evidence="6 7">LMG 18387</strain>
    </source>
</reference>
<dbReference type="SUPFAM" id="SSF53850">
    <property type="entry name" value="Periplasmic binding protein-like II"/>
    <property type="match status" value="1"/>
</dbReference>
<keyword evidence="3 6" id="KW-0238">DNA-binding</keyword>
<dbReference type="InterPro" id="IPR005119">
    <property type="entry name" value="LysR_subst-bd"/>
</dbReference>
<dbReference type="SUPFAM" id="SSF46785">
    <property type="entry name" value="Winged helix' DNA-binding domain"/>
    <property type="match status" value="1"/>
</dbReference>
<comment type="similarity">
    <text evidence="1">Belongs to the LysR transcriptional regulatory family.</text>
</comment>
<evidence type="ECO:0000256" key="3">
    <source>
        <dbReference type="ARBA" id="ARBA00023125"/>
    </source>
</evidence>